<gene>
    <name evidence="1" type="ORF">S03H2_15321</name>
</gene>
<protein>
    <submittedName>
        <fullName evidence="1">Uncharacterized protein</fullName>
    </submittedName>
</protein>
<dbReference type="EMBL" id="BARU01007781">
    <property type="protein sequence ID" value="GAH47274.1"/>
    <property type="molecule type" value="Genomic_DNA"/>
</dbReference>
<evidence type="ECO:0000313" key="1">
    <source>
        <dbReference type="EMBL" id="GAH47274.1"/>
    </source>
</evidence>
<sequence length="51" mass="5803">MLAICVHAWNPKTPGMTEEEFLPAREKFMKDLMAKNPQLPNMSTTISLNLL</sequence>
<name>X1H081_9ZZZZ</name>
<proteinExistence type="predicted"/>
<accession>X1H081</accession>
<comment type="caution">
    <text evidence="1">The sequence shown here is derived from an EMBL/GenBank/DDBJ whole genome shotgun (WGS) entry which is preliminary data.</text>
</comment>
<dbReference type="AlphaFoldDB" id="X1H081"/>
<organism evidence="1">
    <name type="scientific">marine sediment metagenome</name>
    <dbReference type="NCBI Taxonomy" id="412755"/>
    <lineage>
        <taxon>unclassified sequences</taxon>
        <taxon>metagenomes</taxon>
        <taxon>ecological metagenomes</taxon>
    </lineage>
</organism>
<reference evidence="1" key="1">
    <citation type="journal article" date="2014" name="Front. Microbiol.">
        <title>High frequency of phylogenetically diverse reductive dehalogenase-homologous genes in deep subseafloor sedimentary metagenomes.</title>
        <authorList>
            <person name="Kawai M."/>
            <person name="Futagami T."/>
            <person name="Toyoda A."/>
            <person name="Takaki Y."/>
            <person name="Nishi S."/>
            <person name="Hori S."/>
            <person name="Arai W."/>
            <person name="Tsubouchi T."/>
            <person name="Morono Y."/>
            <person name="Uchiyama I."/>
            <person name="Ito T."/>
            <person name="Fujiyama A."/>
            <person name="Inagaki F."/>
            <person name="Takami H."/>
        </authorList>
    </citation>
    <scope>NUCLEOTIDE SEQUENCE</scope>
    <source>
        <strain evidence="1">Expedition CK06-06</strain>
    </source>
</reference>